<keyword evidence="1" id="KW-1133">Transmembrane helix</keyword>
<sequence>MVLTIEDETTPLVNGTTSTMAASNRRPRAREDRSWLARMFNPMLSSRPWRLFEICDLGICPSFIRSRAQATLTAAWIHRFPLLQKASPAELAASLIIRTLDEIPDLENIKLSLVDFCSGAGGPIPTMEKLVNEARKSQGKPPLPFLLCDLHPHIDHWMKHSRESPNLSFIPQKVDATDPPIAVTSLSSTNSRSEDGEFASDTKVFRLYCLSFHHFDDKMARKVVVSTMETADGFAIIELQDRKLGSLCLIFGHVAYMFASTIFYFWKDPLQLFFTYIVPVLPAVVTFDGLVSCLRVRTFREVVNLVKGIEGAELGEIEAVEDGEGRKLDRVRKGDWRFEAGSQLHSWPCGSMNWIVGIKKT</sequence>
<reference evidence="2 3" key="1">
    <citation type="submission" date="2019-04" db="EMBL/GenBank/DDBJ databases">
        <title>High contiguity whole genome sequence and gene annotation resource for two Venturia nashicola isolates.</title>
        <authorList>
            <person name="Prokchorchik M."/>
            <person name="Won K."/>
            <person name="Lee Y."/>
            <person name="Choi E.D."/>
            <person name="Segonzac C."/>
            <person name="Sohn K.H."/>
        </authorList>
    </citation>
    <scope>NUCLEOTIDE SEQUENCE [LARGE SCALE GENOMIC DNA]</scope>
    <source>
        <strain evidence="2 3">PRI2</strain>
    </source>
</reference>
<evidence type="ECO:0000256" key="1">
    <source>
        <dbReference type="SAM" id="Phobius"/>
    </source>
</evidence>
<proteinExistence type="predicted"/>
<dbReference type="EMBL" id="SNSC02000005">
    <property type="protein sequence ID" value="TID24408.1"/>
    <property type="molecule type" value="Genomic_DNA"/>
</dbReference>
<comment type="caution">
    <text evidence="2">The sequence shown here is derived from an EMBL/GenBank/DDBJ whole genome shotgun (WGS) entry which is preliminary data.</text>
</comment>
<dbReference type="STRING" id="86259.A0A4Z1P915"/>
<keyword evidence="1" id="KW-0812">Transmembrane</keyword>
<keyword evidence="1" id="KW-0472">Membrane</keyword>
<accession>A0A4Z1P915</accession>
<gene>
    <name evidence="2" type="ORF">E6O75_ATG02773</name>
</gene>
<keyword evidence="3" id="KW-1185">Reference proteome</keyword>
<evidence type="ECO:0000313" key="2">
    <source>
        <dbReference type="EMBL" id="TID24408.1"/>
    </source>
</evidence>
<dbReference type="AlphaFoldDB" id="A0A4Z1P915"/>
<feature type="transmembrane region" description="Helical" evidence="1">
    <location>
        <begin position="244"/>
        <end position="266"/>
    </location>
</feature>
<protein>
    <submittedName>
        <fullName evidence="2">Uncharacterized protein</fullName>
    </submittedName>
</protein>
<organism evidence="2 3">
    <name type="scientific">Venturia nashicola</name>
    <dbReference type="NCBI Taxonomy" id="86259"/>
    <lineage>
        <taxon>Eukaryota</taxon>
        <taxon>Fungi</taxon>
        <taxon>Dikarya</taxon>
        <taxon>Ascomycota</taxon>
        <taxon>Pezizomycotina</taxon>
        <taxon>Dothideomycetes</taxon>
        <taxon>Pleosporomycetidae</taxon>
        <taxon>Venturiales</taxon>
        <taxon>Venturiaceae</taxon>
        <taxon>Venturia</taxon>
    </lineage>
</organism>
<evidence type="ECO:0000313" key="3">
    <source>
        <dbReference type="Proteomes" id="UP000298493"/>
    </source>
</evidence>
<name>A0A4Z1P915_9PEZI</name>
<dbReference type="Proteomes" id="UP000298493">
    <property type="component" value="Unassembled WGS sequence"/>
</dbReference>
<feature type="transmembrane region" description="Helical" evidence="1">
    <location>
        <begin position="272"/>
        <end position="291"/>
    </location>
</feature>